<evidence type="ECO:0000256" key="1">
    <source>
        <dbReference type="ARBA" id="ARBA00004613"/>
    </source>
</evidence>
<organism evidence="5 6">
    <name type="scientific">Drosophila lebanonensis</name>
    <name type="common">Fruit fly</name>
    <name type="synonym">Scaptodrosophila lebanonensis</name>
    <dbReference type="NCBI Taxonomy" id="7225"/>
    <lineage>
        <taxon>Eukaryota</taxon>
        <taxon>Metazoa</taxon>
        <taxon>Ecdysozoa</taxon>
        <taxon>Arthropoda</taxon>
        <taxon>Hexapoda</taxon>
        <taxon>Insecta</taxon>
        <taxon>Pterygota</taxon>
        <taxon>Neoptera</taxon>
        <taxon>Endopterygota</taxon>
        <taxon>Diptera</taxon>
        <taxon>Brachycera</taxon>
        <taxon>Muscomorpha</taxon>
        <taxon>Ephydroidea</taxon>
        <taxon>Drosophilidae</taxon>
        <taxon>Scaptodrosophila</taxon>
    </lineage>
</organism>
<dbReference type="InterPro" id="IPR001283">
    <property type="entry name" value="CRISP-related"/>
</dbReference>
<dbReference type="InterPro" id="IPR014044">
    <property type="entry name" value="CAP_dom"/>
</dbReference>
<keyword evidence="5" id="KW-1185">Reference proteome</keyword>
<evidence type="ECO:0000313" key="5">
    <source>
        <dbReference type="Proteomes" id="UP000504634"/>
    </source>
</evidence>
<evidence type="ECO:0000256" key="2">
    <source>
        <dbReference type="ARBA" id="ARBA00022525"/>
    </source>
</evidence>
<dbReference type="CDD" id="cd05382">
    <property type="entry name" value="CAP_GAPR1-like"/>
    <property type="match status" value="1"/>
</dbReference>
<dbReference type="GeneID" id="115623406"/>
<dbReference type="SUPFAM" id="SSF55797">
    <property type="entry name" value="PR-1-like"/>
    <property type="match status" value="1"/>
</dbReference>
<feature type="domain" description="SCP" evidence="4">
    <location>
        <begin position="20"/>
        <end position="148"/>
    </location>
</feature>
<keyword evidence="3" id="KW-0732">Signal</keyword>
<gene>
    <name evidence="6" type="primary">LOC115623406</name>
</gene>
<keyword evidence="2" id="KW-0964">Secreted</keyword>
<dbReference type="Pfam" id="PF00188">
    <property type="entry name" value="CAP"/>
    <property type="match status" value="1"/>
</dbReference>
<evidence type="ECO:0000259" key="4">
    <source>
        <dbReference type="SMART" id="SM00198"/>
    </source>
</evidence>
<feature type="signal peptide" evidence="3">
    <location>
        <begin position="1"/>
        <end position="19"/>
    </location>
</feature>
<sequence>MQKLFCVVILLLYLPAIWANLEDDILAAHNDLRVLHKVAPLRLNSQMSKEAAAHAKILAEKEDLIHSDSTAYGENLCYTTFPPTTCVKSWYDEINKFDFAKPELSKSTTHFTQIIWKTTTDLGVGSAKSADGMDYVVVRYKPPGNIDGQLQENVVPRFLKRGGNRRTKSENVWILIIPLLLVVLSKLL</sequence>
<reference evidence="6" key="1">
    <citation type="submission" date="2025-08" db="UniProtKB">
        <authorList>
            <consortium name="RefSeq"/>
        </authorList>
    </citation>
    <scope>IDENTIFICATION</scope>
    <source>
        <strain evidence="6">11010-0011.00</strain>
        <tissue evidence="6">Whole body</tissue>
    </source>
</reference>
<dbReference type="PRINTS" id="PR00837">
    <property type="entry name" value="V5TPXLIKE"/>
</dbReference>
<evidence type="ECO:0000313" key="6">
    <source>
        <dbReference type="RefSeq" id="XP_030373575.1"/>
    </source>
</evidence>
<dbReference type="AlphaFoldDB" id="A0A6J2TDV2"/>
<dbReference type="InterPro" id="IPR035940">
    <property type="entry name" value="CAP_sf"/>
</dbReference>
<dbReference type="GO" id="GO:0005576">
    <property type="term" value="C:extracellular region"/>
    <property type="evidence" value="ECO:0007669"/>
    <property type="project" value="UniProtKB-SubCell"/>
</dbReference>
<name>A0A6J2TDV2_DROLE</name>
<dbReference type="OrthoDB" id="337038at2759"/>
<proteinExistence type="predicted"/>
<dbReference type="PANTHER" id="PTHR10334">
    <property type="entry name" value="CYSTEINE-RICH SECRETORY PROTEIN-RELATED"/>
    <property type="match status" value="1"/>
</dbReference>
<dbReference type="SMART" id="SM00198">
    <property type="entry name" value="SCP"/>
    <property type="match status" value="1"/>
</dbReference>
<dbReference type="RefSeq" id="XP_030373575.1">
    <property type="nucleotide sequence ID" value="XM_030517715.1"/>
</dbReference>
<dbReference type="Gene3D" id="3.40.33.10">
    <property type="entry name" value="CAP"/>
    <property type="match status" value="1"/>
</dbReference>
<evidence type="ECO:0000256" key="3">
    <source>
        <dbReference type="SAM" id="SignalP"/>
    </source>
</evidence>
<dbReference type="InterPro" id="IPR034113">
    <property type="entry name" value="SCP_GAPR1-like"/>
</dbReference>
<feature type="chain" id="PRO_5027095051" evidence="3">
    <location>
        <begin position="20"/>
        <end position="188"/>
    </location>
</feature>
<dbReference type="FunFam" id="3.40.33.10:FF:000002">
    <property type="entry name" value="Golgi-associated plant pathogenesis-related protein 1"/>
    <property type="match status" value="1"/>
</dbReference>
<comment type="subcellular location">
    <subcellularLocation>
        <location evidence="1">Secreted</location>
    </subcellularLocation>
</comment>
<accession>A0A6J2TDV2</accession>
<dbReference type="Proteomes" id="UP000504634">
    <property type="component" value="Unplaced"/>
</dbReference>
<protein>
    <submittedName>
        <fullName evidence="6">Golgi-associated plant pathogenesis-related protein 1-like</fullName>
    </submittedName>
</protein>